<dbReference type="RefSeq" id="WP_321397175.1">
    <property type="nucleotide sequence ID" value="NZ_CP139487.1"/>
</dbReference>
<sequence length="328" mass="37743">MKLKNLVDDLVQKHSLKYYFYNKEAFSDLYPAAYLKIDYKGKSYEAWGVSKGDKDLAFFKALVELIERISISETCGYFFKENRFFGETVTLTQISQKFAVGTKLLNSDNSNGAAVHLTKSKAIESGLNELIERHTILSALYLNIPPLPYTGKVICLNVLEKYKIKFYYWGSNNRYVVVAVHLLDNGGLQFSHACSKKLDSAVLKSFEELTPNIISQFDNPVVVKDFAVREGSIKSFNLYWKYSGDRRVLDFFNSKRERVSSQIPVLKDIYYSEINISEVFQKIGYPFCCLKVISPQAQQLFFDNWNEKYIHPDIYIPGRLPAFPHIIA</sequence>
<feature type="domain" description="YcaO" evidence="1">
    <location>
        <begin position="107"/>
        <end position="252"/>
    </location>
</feature>
<dbReference type="Gene3D" id="3.30.1330.230">
    <property type="match status" value="1"/>
</dbReference>
<keyword evidence="3" id="KW-1185">Reference proteome</keyword>
<evidence type="ECO:0000313" key="3">
    <source>
        <dbReference type="Proteomes" id="UP001324634"/>
    </source>
</evidence>
<dbReference type="AlphaFoldDB" id="A0AAX4HSH7"/>
<dbReference type="Pfam" id="PF02624">
    <property type="entry name" value="YcaO"/>
    <property type="match status" value="1"/>
</dbReference>
<evidence type="ECO:0000259" key="1">
    <source>
        <dbReference type="Pfam" id="PF02624"/>
    </source>
</evidence>
<accession>A0AAX4HSH7</accession>
<name>A0AAX4HSH7_9BACT</name>
<dbReference type="Proteomes" id="UP001324634">
    <property type="component" value="Chromosome"/>
</dbReference>
<dbReference type="KEGG" id="psti:SOO65_03785"/>
<gene>
    <name evidence="2" type="ORF">SOO65_03785</name>
</gene>
<evidence type="ECO:0000313" key="2">
    <source>
        <dbReference type="EMBL" id="WPU65859.1"/>
    </source>
</evidence>
<dbReference type="InterPro" id="IPR003776">
    <property type="entry name" value="YcaO-like_dom"/>
</dbReference>
<organism evidence="2 3">
    <name type="scientific">Peredibacter starrii</name>
    <dbReference type="NCBI Taxonomy" id="28202"/>
    <lineage>
        <taxon>Bacteria</taxon>
        <taxon>Pseudomonadati</taxon>
        <taxon>Bdellovibrionota</taxon>
        <taxon>Bacteriovoracia</taxon>
        <taxon>Bacteriovoracales</taxon>
        <taxon>Bacteriovoracaceae</taxon>
        <taxon>Peredibacter</taxon>
    </lineage>
</organism>
<reference evidence="2 3" key="1">
    <citation type="submission" date="2023-11" db="EMBL/GenBank/DDBJ databases">
        <title>Peredibacter starrii A3.12.</title>
        <authorList>
            <person name="Mitchell R.J."/>
        </authorList>
    </citation>
    <scope>NUCLEOTIDE SEQUENCE [LARGE SCALE GENOMIC DNA]</scope>
    <source>
        <strain evidence="2 3">A3.12</strain>
    </source>
</reference>
<protein>
    <submittedName>
        <fullName evidence="2">YcaO-like family protein</fullName>
    </submittedName>
</protein>
<proteinExistence type="predicted"/>
<dbReference type="EMBL" id="CP139487">
    <property type="protein sequence ID" value="WPU65859.1"/>
    <property type="molecule type" value="Genomic_DNA"/>
</dbReference>